<dbReference type="Gene3D" id="3.40.970.10">
    <property type="entry name" value="Ribonuclease H1, N-terminal domain"/>
    <property type="match status" value="1"/>
</dbReference>
<dbReference type="EMBL" id="SEYY01007918">
    <property type="protein sequence ID" value="KAB7502310.1"/>
    <property type="molecule type" value="Genomic_DNA"/>
</dbReference>
<protein>
    <recommendedName>
        <fullName evidence="1">Ribonuclease H1 N-terminal domain-containing protein</fullName>
    </recommendedName>
</protein>
<evidence type="ECO:0000313" key="3">
    <source>
        <dbReference type="Proteomes" id="UP000326759"/>
    </source>
</evidence>
<dbReference type="InterPro" id="IPR037056">
    <property type="entry name" value="RNase_H1_N_sf"/>
</dbReference>
<feature type="non-terminal residue" evidence="2">
    <location>
        <position position="1"/>
    </location>
</feature>
<organism evidence="2 3">
    <name type="scientific">Armadillidium nasatum</name>
    <dbReference type="NCBI Taxonomy" id="96803"/>
    <lineage>
        <taxon>Eukaryota</taxon>
        <taxon>Metazoa</taxon>
        <taxon>Ecdysozoa</taxon>
        <taxon>Arthropoda</taxon>
        <taxon>Crustacea</taxon>
        <taxon>Multicrustacea</taxon>
        <taxon>Malacostraca</taxon>
        <taxon>Eumalacostraca</taxon>
        <taxon>Peracarida</taxon>
        <taxon>Isopoda</taxon>
        <taxon>Oniscidea</taxon>
        <taxon>Crinocheta</taxon>
        <taxon>Armadillidiidae</taxon>
        <taxon>Armadillidium</taxon>
    </lineage>
</organism>
<name>A0A5N5TBH2_9CRUS</name>
<sequence>EECQLQVNNFKGMRFKKFTNKEDALLYFEKSISIIETLYPNKKKSVKHLKNILNQYKEEWKNNNKDVETNQRKIFEDSETKITNFSRFCALYSDKYSSNKEEYETDETKEFLGNSDLVYSLVENAEESSHETGLSPFHLKSESELEIFLAVMLQRY</sequence>
<dbReference type="Proteomes" id="UP000326759">
    <property type="component" value="Unassembled WGS sequence"/>
</dbReference>
<evidence type="ECO:0000259" key="1">
    <source>
        <dbReference type="Pfam" id="PF01693"/>
    </source>
</evidence>
<comment type="caution">
    <text evidence="2">The sequence shown here is derived from an EMBL/GenBank/DDBJ whole genome shotgun (WGS) entry which is preliminary data.</text>
</comment>
<dbReference type="Pfam" id="PF01693">
    <property type="entry name" value="Cauli_VI"/>
    <property type="match status" value="1"/>
</dbReference>
<reference evidence="2 3" key="1">
    <citation type="journal article" date="2019" name="PLoS Biol.">
        <title>Sex chromosomes control vertical transmission of feminizing Wolbachia symbionts in an isopod.</title>
        <authorList>
            <person name="Becking T."/>
            <person name="Chebbi M.A."/>
            <person name="Giraud I."/>
            <person name="Moumen B."/>
            <person name="Laverre T."/>
            <person name="Caubet Y."/>
            <person name="Peccoud J."/>
            <person name="Gilbert C."/>
            <person name="Cordaux R."/>
        </authorList>
    </citation>
    <scope>NUCLEOTIDE SEQUENCE [LARGE SCALE GENOMIC DNA]</scope>
    <source>
        <strain evidence="2">ANa2</strain>
        <tissue evidence="2">Whole body excluding digestive tract and cuticle</tissue>
    </source>
</reference>
<gene>
    <name evidence="2" type="ORF">Anas_13771</name>
</gene>
<proteinExistence type="predicted"/>
<accession>A0A5N5TBH2</accession>
<feature type="domain" description="Ribonuclease H1 N-terminal" evidence="1">
    <location>
        <begin position="1"/>
        <end position="25"/>
    </location>
</feature>
<evidence type="ECO:0000313" key="2">
    <source>
        <dbReference type="EMBL" id="KAB7502310.1"/>
    </source>
</evidence>
<keyword evidence="3" id="KW-1185">Reference proteome</keyword>
<dbReference type="AlphaFoldDB" id="A0A5N5TBH2"/>
<dbReference type="InterPro" id="IPR011320">
    <property type="entry name" value="RNase_H1_N"/>
</dbReference>